<comment type="caution">
    <text evidence="2">The sequence shown here is derived from an EMBL/GenBank/DDBJ whole genome shotgun (WGS) entry which is preliminary data.</text>
</comment>
<feature type="region of interest" description="Disordered" evidence="1">
    <location>
        <begin position="130"/>
        <end position="158"/>
    </location>
</feature>
<protein>
    <submittedName>
        <fullName evidence="2">Uncharacterized protein</fullName>
    </submittedName>
</protein>
<feature type="region of interest" description="Disordered" evidence="1">
    <location>
        <begin position="28"/>
        <end position="48"/>
    </location>
</feature>
<evidence type="ECO:0000313" key="3">
    <source>
        <dbReference type="Proteomes" id="UP000193218"/>
    </source>
</evidence>
<dbReference type="RefSeq" id="XP_021868797.1">
    <property type="nucleotide sequence ID" value="XM_022012050.1"/>
</dbReference>
<reference evidence="2 3" key="1">
    <citation type="submission" date="2017-03" db="EMBL/GenBank/DDBJ databases">
        <title>Widespread Adenine N6-methylation of Active Genes in Fungi.</title>
        <authorList>
            <consortium name="DOE Joint Genome Institute"/>
            <person name="Mondo S.J."/>
            <person name="Dannebaum R.O."/>
            <person name="Kuo R.C."/>
            <person name="Louie K.B."/>
            <person name="Bewick A.J."/>
            <person name="Labutti K."/>
            <person name="Haridas S."/>
            <person name="Kuo A."/>
            <person name="Salamov A."/>
            <person name="Ahrendt S.R."/>
            <person name="Lau R."/>
            <person name="Bowen B.P."/>
            <person name="Lipzen A."/>
            <person name="Sullivan W."/>
            <person name="Andreopoulos W.B."/>
            <person name="Clum A."/>
            <person name="Lindquist E."/>
            <person name="Daum C."/>
            <person name="Northen T.R."/>
            <person name="Ramamoorthy G."/>
            <person name="Schmitz R.J."/>
            <person name="Gryganskyi A."/>
            <person name="Culley D."/>
            <person name="Magnuson J."/>
            <person name="James T.Y."/>
            <person name="O'Malley M.A."/>
            <person name="Stajich J.E."/>
            <person name="Spatafora J.W."/>
            <person name="Visel A."/>
            <person name="Grigoriev I.V."/>
        </authorList>
    </citation>
    <scope>NUCLEOTIDE SEQUENCE [LARGE SCALE GENOMIC DNA]</scope>
    <source>
        <strain evidence="2 3">NRRL Y-17943</strain>
    </source>
</reference>
<evidence type="ECO:0000256" key="1">
    <source>
        <dbReference type="SAM" id="MobiDB-lite"/>
    </source>
</evidence>
<keyword evidence="3" id="KW-1185">Reference proteome</keyword>
<evidence type="ECO:0000313" key="2">
    <source>
        <dbReference type="EMBL" id="ORX34534.1"/>
    </source>
</evidence>
<dbReference type="EMBL" id="NBSH01000014">
    <property type="protein sequence ID" value="ORX34534.1"/>
    <property type="molecule type" value="Genomic_DNA"/>
</dbReference>
<dbReference type="GeneID" id="33553858"/>
<organism evidence="2 3">
    <name type="scientific">Kockovaella imperatae</name>
    <dbReference type="NCBI Taxonomy" id="4999"/>
    <lineage>
        <taxon>Eukaryota</taxon>
        <taxon>Fungi</taxon>
        <taxon>Dikarya</taxon>
        <taxon>Basidiomycota</taxon>
        <taxon>Agaricomycotina</taxon>
        <taxon>Tremellomycetes</taxon>
        <taxon>Tremellales</taxon>
        <taxon>Cuniculitremaceae</taxon>
        <taxon>Kockovaella</taxon>
    </lineage>
</organism>
<dbReference type="Proteomes" id="UP000193218">
    <property type="component" value="Unassembled WGS sequence"/>
</dbReference>
<dbReference type="AlphaFoldDB" id="A0A1Y1UAG0"/>
<gene>
    <name evidence="2" type="ORF">BD324DRAFT_158242</name>
</gene>
<feature type="compositionally biased region" description="Gly residues" evidence="1">
    <location>
        <begin position="37"/>
        <end position="46"/>
    </location>
</feature>
<proteinExistence type="predicted"/>
<dbReference type="InParanoid" id="A0A1Y1UAG0"/>
<name>A0A1Y1UAG0_9TREE</name>
<accession>A0A1Y1UAG0</accession>
<sequence>MTTVETSPTSRMITSQDLSVGSNKVTVEIRRKEGQQQGDGGGGGGEIEIDADWPFVELTIPEDLPQGYKSALAQFKCGANTQLHVFWTEGDDDKTETELPAFWKDKRYIAYKGLLDEEVQLSDIQTQGFVAPTSTQTAGEDVREATGADSGGAPPERS</sequence>